<dbReference type="AlphaFoldDB" id="A0A1X6ZGQ8"/>
<evidence type="ECO:0000256" key="2">
    <source>
        <dbReference type="ARBA" id="ARBA00005695"/>
    </source>
</evidence>
<evidence type="ECO:0000313" key="7">
    <source>
        <dbReference type="EMBL" id="SLN50534.1"/>
    </source>
</evidence>
<sequence>MTSSIFNSLRNGTLALLLGTGAGLAEPAHGIAMYGEPALPADFTSLPYANPEAPTGGRMATAEVGGFDSLNPYILKGSVPWQLSYLIGESLLGRTLDEPFTLYGLLAESVETAEDRSWVEFTLHPEAKFSDGSPVTVEDVIWSFETLGTEGHPRYLGFWEKVESIEETGERKVRLTFNTPDRELALLAGLRPILKKAQWEGEAFAESGLDVVPITSAPYVIEDFEAGRYISLKRDEDYWGADIPFRRGTNVLDEIRLEFFGDETAAFEAFKTGETNFTREFNVARWESQYDFPRARDGEVVLEELPHGRPTGMTGFVMNTRRPVFEDWRVRQAMIEAFNFEFINDAMTGGAQPRITSYFSNSPLGMEEGPAEGRVREFLMRWEEDLLPGALEGYALPVGDGTERNRAGTASALSLLSSAGWVIDNGVLTNEATGEAFAFEILLEQGSSENAAIIDMYVQALERIGITPTISTVDSAQFKERTDAYDFDMTYFRRGLSLSPGNEQYAYWGSEAADTPGGRNAMGVKSPAVDGLIDLLLTSESQDDFIAAAKALDRVLTTGRYAISIYQWNISRIAYDADLHHPETIPVFGDWPGWQPDVWWYEEVAEGETRAGAEADETSANAEPGESPEETAQ</sequence>
<accession>A0A1X6ZGQ8</accession>
<dbReference type="EMBL" id="PYGB01000006">
    <property type="protein sequence ID" value="PSK86097.1"/>
    <property type="molecule type" value="Genomic_DNA"/>
</dbReference>
<dbReference type="CDD" id="cd08497">
    <property type="entry name" value="MbnE-like"/>
    <property type="match status" value="1"/>
</dbReference>
<dbReference type="Gene3D" id="3.10.105.10">
    <property type="entry name" value="Dipeptide-binding Protein, Domain 3"/>
    <property type="match status" value="1"/>
</dbReference>
<dbReference type="Proteomes" id="UP000240624">
    <property type="component" value="Unassembled WGS sequence"/>
</dbReference>
<reference evidence="6 9" key="2">
    <citation type="submission" date="2018-03" db="EMBL/GenBank/DDBJ databases">
        <title>Genomic Encyclopedia of Archaeal and Bacterial Type Strains, Phase II (KMG-II): from individual species to whole genera.</title>
        <authorList>
            <person name="Goeker M."/>
        </authorList>
    </citation>
    <scope>NUCLEOTIDE SEQUENCE [LARGE SCALE GENOMIC DNA]</scope>
    <source>
        <strain evidence="6 9">DSM 29956</strain>
    </source>
</reference>
<dbReference type="GO" id="GO:0030288">
    <property type="term" value="C:outer membrane-bounded periplasmic space"/>
    <property type="evidence" value="ECO:0007669"/>
    <property type="project" value="TreeGrafter"/>
</dbReference>
<dbReference type="PIRSF" id="PIRSF002741">
    <property type="entry name" value="MppA"/>
    <property type="match status" value="1"/>
</dbReference>
<keyword evidence="3" id="KW-0732">Signal</keyword>
<dbReference type="PANTHER" id="PTHR30290">
    <property type="entry name" value="PERIPLASMIC BINDING COMPONENT OF ABC TRANSPORTER"/>
    <property type="match status" value="1"/>
</dbReference>
<feature type="domain" description="Solute-binding protein family 5" evidence="5">
    <location>
        <begin position="102"/>
        <end position="512"/>
    </location>
</feature>
<dbReference type="InterPro" id="IPR000914">
    <property type="entry name" value="SBP_5_dom"/>
</dbReference>
<comment type="subcellular location">
    <subcellularLocation>
        <location evidence="1">Periplasm</location>
    </subcellularLocation>
</comment>
<keyword evidence="9" id="KW-1185">Reference proteome</keyword>
<dbReference type="InterPro" id="IPR039424">
    <property type="entry name" value="SBP_5"/>
</dbReference>
<evidence type="ECO:0000256" key="4">
    <source>
        <dbReference type="SAM" id="MobiDB-lite"/>
    </source>
</evidence>
<dbReference type="GO" id="GO:0042884">
    <property type="term" value="P:microcin transport"/>
    <property type="evidence" value="ECO:0007669"/>
    <property type="project" value="TreeGrafter"/>
</dbReference>
<dbReference type="Proteomes" id="UP000193495">
    <property type="component" value="Unassembled WGS sequence"/>
</dbReference>
<organism evidence="7 8">
    <name type="scientific">Limimaricola soesokkakensis</name>
    <dbReference type="NCBI Taxonomy" id="1343159"/>
    <lineage>
        <taxon>Bacteria</taxon>
        <taxon>Pseudomonadati</taxon>
        <taxon>Pseudomonadota</taxon>
        <taxon>Alphaproteobacteria</taxon>
        <taxon>Rhodobacterales</taxon>
        <taxon>Paracoccaceae</taxon>
        <taxon>Limimaricola</taxon>
    </lineage>
</organism>
<comment type="similarity">
    <text evidence="2">Belongs to the bacterial solute-binding protein 5 family.</text>
</comment>
<evidence type="ECO:0000256" key="3">
    <source>
        <dbReference type="ARBA" id="ARBA00022729"/>
    </source>
</evidence>
<dbReference type="GO" id="GO:0015833">
    <property type="term" value="P:peptide transport"/>
    <property type="evidence" value="ECO:0007669"/>
    <property type="project" value="TreeGrafter"/>
</dbReference>
<dbReference type="PANTHER" id="PTHR30290:SF64">
    <property type="entry name" value="ABC TRANSPORTER PERIPLASMIC BINDING PROTEIN"/>
    <property type="match status" value="1"/>
</dbReference>
<reference evidence="7 8" key="1">
    <citation type="submission" date="2017-03" db="EMBL/GenBank/DDBJ databases">
        <authorList>
            <person name="Afonso C.L."/>
            <person name="Miller P.J."/>
            <person name="Scott M.A."/>
            <person name="Spackman E."/>
            <person name="Goraichik I."/>
            <person name="Dimitrov K.M."/>
            <person name="Suarez D.L."/>
            <person name="Swayne D.E."/>
        </authorList>
    </citation>
    <scope>NUCLEOTIDE SEQUENCE [LARGE SCALE GENOMIC DNA]</scope>
    <source>
        <strain evidence="7 8">CECT 8367</strain>
    </source>
</reference>
<dbReference type="EMBL" id="FWFY01000006">
    <property type="protein sequence ID" value="SLN50534.1"/>
    <property type="molecule type" value="Genomic_DNA"/>
</dbReference>
<evidence type="ECO:0000313" key="6">
    <source>
        <dbReference type="EMBL" id="PSK86097.1"/>
    </source>
</evidence>
<dbReference type="GO" id="GO:0043190">
    <property type="term" value="C:ATP-binding cassette (ABC) transporter complex"/>
    <property type="evidence" value="ECO:0007669"/>
    <property type="project" value="InterPro"/>
</dbReference>
<dbReference type="GO" id="GO:1904680">
    <property type="term" value="F:peptide transmembrane transporter activity"/>
    <property type="evidence" value="ECO:0007669"/>
    <property type="project" value="TreeGrafter"/>
</dbReference>
<evidence type="ECO:0000313" key="9">
    <source>
        <dbReference type="Proteomes" id="UP000240624"/>
    </source>
</evidence>
<dbReference type="InterPro" id="IPR030678">
    <property type="entry name" value="Peptide/Ni-bd"/>
</dbReference>
<dbReference type="Pfam" id="PF00496">
    <property type="entry name" value="SBP_bac_5"/>
    <property type="match status" value="1"/>
</dbReference>
<dbReference type="RefSeq" id="WP_085896617.1">
    <property type="nucleotide sequence ID" value="NZ_FWFY01000006.1"/>
</dbReference>
<proteinExistence type="inferred from homology"/>
<dbReference type="SUPFAM" id="SSF53850">
    <property type="entry name" value="Periplasmic binding protein-like II"/>
    <property type="match status" value="1"/>
</dbReference>
<evidence type="ECO:0000259" key="5">
    <source>
        <dbReference type="Pfam" id="PF00496"/>
    </source>
</evidence>
<name>A0A1X6ZGQ8_9RHOB</name>
<evidence type="ECO:0000256" key="1">
    <source>
        <dbReference type="ARBA" id="ARBA00004418"/>
    </source>
</evidence>
<gene>
    <name evidence="7" type="primary">appA</name>
    <name evidence="6" type="ORF">CLV79_106105</name>
    <name evidence="7" type="ORF">LOS8367_02275</name>
</gene>
<protein>
    <submittedName>
        <fullName evidence="7">Oligopeptide-binding protein AppA</fullName>
    </submittedName>
    <submittedName>
        <fullName evidence="6">Peptide/nickel transport system substrate-binding protein</fullName>
    </submittedName>
</protein>
<feature type="region of interest" description="Disordered" evidence="4">
    <location>
        <begin position="605"/>
        <end position="633"/>
    </location>
</feature>
<dbReference type="Gene3D" id="3.40.190.10">
    <property type="entry name" value="Periplasmic binding protein-like II"/>
    <property type="match status" value="1"/>
</dbReference>
<evidence type="ECO:0000313" key="8">
    <source>
        <dbReference type="Proteomes" id="UP000193495"/>
    </source>
</evidence>